<dbReference type="Proteomes" id="UP000032142">
    <property type="component" value="Unassembled WGS sequence"/>
</dbReference>
<keyword evidence="2" id="KW-1185">Reference proteome</keyword>
<organism evidence="1 2">
    <name type="scientific">Gossypium arboreum</name>
    <name type="common">Tree cotton</name>
    <name type="synonym">Gossypium nanking</name>
    <dbReference type="NCBI Taxonomy" id="29729"/>
    <lineage>
        <taxon>Eukaryota</taxon>
        <taxon>Viridiplantae</taxon>
        <taxon>Streptophyta</taxon>
        <taxon>Embryophyta</taxon>
        <taxon>Tracheophyta</taxon>
        <taxon>Spermatophyta</taxon>
        <taxon>Magnoliopsida</taxon>
        <taxon>eudicotyledons</taxon>
        <taxon>Gunneridae</taxon>
        <taxon>Pentapetalae</taxon>
        <taxon>rosids</taxon>
        <taxon>malvids</taxon>
        <taxon>Malvales</taxon>
        <taxon>Malvaceae</taxon>
        <taxon>Malvoideae</taxon>
        <taxon>Gossypium</taxon>
    </lineage>
</organism>
<gene>
    <name evidence="1" type="ORF">F383_19427</name>
</gene>
<name>A0A0B0NUD0_GOSAR</name>
<evidence type="ECO:0000313" key="1">
    <source>
        <dbReference type="EMBL" id="KHG15424.1"/>
    </source>
</evidence>
<dbReference type="EMBL" id="KN403718">
    <property type="protein sequence ID" value="KHG15424.1"/>
    <property type="molecule type" value="Genomic_DNA"/>
</dbReference>
<sequence length="45" mass="5077">MLTLELSTDLLTQADDHDEAIWCCSHKLTSSTEISHLSNRCRTCP</sequence>
<accession>A0A0B0NUD0</accession>
<dbReference type="AlphaFoldDB" id="A0A0B0NUD0"/>
<proteinExistence type="predicted"/>
<evidence type="ECO:0000313" key="2">
    <source>
        <dbReference type="Proteomes" id="UP000032142"/>
    </source>
</evidence>
<reference evidence="2" key="1">
    <citation type="submission" date="2014-09" db="EMBL/GenBank/DDBJ databases">
        <authorList>
            <person name="Mudge J."/>
            <person name="Ramaraj T."/>
            <person name="Lindquist I.E."/>
            <person name="Bharti A.K."/>
            <person name="Sundararajan A."/>
            <person name="Cameron C.T."/>
            <person name="Woodward J.E."/>
            <person name="May G.D."/>
            <person name="Brubaker C."/>
            <person name="Broadhvest J."/>
            <person name="Wilkins T.A."/>
        </authorList>
    </citation>
    <scope>NUCLEOTIDE SEQUENCE</scope>
    <source>
        <strain evidence="2">cv. AKA8401</strain>
    </source>
</reference>
<protein>
    <submittedName>
        <fullName evidence="1">Uncharacterized protein</fullName>
    </submittedName>
</protein>